<dbReference type="PANTHER" id="PTHR38598:SF1">
    <property type="entry name" value="INNER MEMBRANE PROTEIN YJCH"/>
    <property type="match status" value="1"/>
</dbReference>
<keyword evidence="1" id="KW-0812">Transmembrane</keyword>
<keyword evidence="1" id="KW-1133">Transmembrane helix</keyword>
<dbReference type="InterPro" id="IPR007436">
    <property type="entry name" value="DUF485"/>
</dbReference>
<proteinExistence type="predicted"/>
<dbReference type="GO" id="GO:0005886">
    <property type="term" value="C:plasma membrane"/>
    <property type="evidence" value="ECO:0007669"/>
    <property type="project" value="TreeGrafter"/>
</dbReference>
<feature type="transmembrane region" description="Helical" evidence="1">
    <location>
        <begin position="31"/>
        <end position="52"/>
    </location>
</feature>
<evidence type="ECO:0000256" key="1">
    <source>
        <dbReference type="SAM" id="Phobius"/>
    </source>
</evidence>
<organism evidence="2 3">
    <name type="scientific">Insolitispirillum peregrinum</name>
    <dbReference type="NCBI Taxonomy" id="80876"/>
    <lineage>
        <taxon>Bacteria</taxon>
        <taxon>Pseudomonadati</taxon>
        <taxon>Pseudomonadota</taxon>
        <taxon>Alphaproteobacteria</taxon>
        <taxon>Rhodospirillales</taxon>
        <taxon>Novispirillaceae</taxon>
        <taxon>Insolitispirillum</taxon>
    </lineage>
</organism>
<dbReference type="AlphaFoldDB" id="A0A1N7NBK8"/>
<evidence type="ECO:0000313" key="2">
    <source>
        <dbReference type="EMBL" id="SIS95692.1"/>
    </source>
</evidence>
<evidence type="ECO:0000313" key="3">
    <source>
        <dbReference type="Proteomes" id="UP000185678"/>
    </source>
</evidence>
<protein>
    <recommendedName>
        <fullName evidence="4">DUF485 domain-containing protein</fullName>
    </recommendedName>
</protein>
<keyword evidence="3" id="KW-1185">Reference proteome</keyword>
<accession>A0A1N7NBK8</accession>
<dbReference type="STRING" id="80876.SAMN05421779_1056"/>
<reference evidence="2 3" key="1">
    <citation type="submission" date="2017-01" db="EMBL/GenBank/DDBJ databases">
        <authorList>
            <person name="Mah S.A."/>
            <person name="Swanson W.J."/>
            <person name="Moy G.W."/>
            <person name="Vacquier V.D."/>
        </authorList>
    </citation>
    <scope>NUCLEOTIDE SEQUENCE [LARGE SCALE GENOMIC DNA]</scope>
    <source>
        <strain evidence="2 3">DSM 11589</strain>
    </source>
</reference>
<sequence>MMVAVYYSFIFAVALFPQVVGAPLWDGAAVTVGFPLGVGVILIAFALTGIYVQRANGHYDRLTRDIIEEAKP</sequence>
<name>A0A1N7NBK8_9PROT</name>
<dbReference type="Proteomes" id="UP000185678">
    <property type="component" value="Unassembled WGS sequence"/>
</dbReference>
<dbReference type="EMBL" id="FTOA01000005">
    <property type="protein sequence ID" value="SIS95692.1"/>
    <property type="molecule type" value="Genomic_DNA"/>
</dbReference>
<keyword evidence="1" id="KW-0472">Membrane</keyword>
<dbReference type="PANTHER" id="PTHR38598">
    <property type="entry name" value="INNER MEMBRANE PROTEIN YJCH"/>
    <property type="match status" value="1"/>
</dbReference>
<dbReference type="InterPro" id="IPR052959">
    <property type="entry name" value="Inner_membrane_assoc"/>
</dbReference>
<evidence type="ECO:0008006" key="4">
    <source>
        <dbReference type="Google" id="ProtNLM"/>
    </source>
</evidence>
<gene>
    <name evidence="2" type="ORF">SAMN05421779_1056</name>
</gene>
<dbReference type="Pfam" id="PF04341">
    <property type="entry name" value="DUF485"/>
    <property type="match status" value="1"/>
</dbReference>